<protein>
    <recommendedName>
        <fullName evidence="2">AAA+ ATPase domain-containing protein</fullName>
    </recommendedName>
</protein>
<organism evidence="3">
    <name type="scientific">viral metagenome</name>
    <dbReference type="NCBI Taxonomy" id="1070528"/>
    <lineage>
        <taxon>unclassified sequences</taxon>
        <taxon>metagenomes</taxon>
        <taxon>organismal metagenomes</taxon>
    </lineage>
</organism>
<name>A0A6C0JWN3_9ZZZZ</name>
<evidence type="ECO:0000259" key="2">
    <source>
        <dbReference type="SMART" id="SM00382"/>
    </source>
</evidence>
<dbReference type="InterPro" id="IPR003959">
    <property type="entry name" value="ATPase_AAA_core"/>
</dbReference>
<proteinExistence type="predicted"/>
<dbReference type="EMBL" id="MN740745">
    <property type="protein sequence ID" value="QHU09793.1"/>
    <property type="molecule type" value="Genomic_DNA"/>
</dbReference>
<dbReference type="SMART" id="SM00382">
    <property type="entry name" value="AAA"/>
    <property type="match status" value="1"/>
</dbReference>
<dbReference type="AlphaFoldDB" id="A0A6C0JWN3"/>
<dbReference type="GO" id="GO:0006260">
    <property type="term" value="P:DNA replication"/>
    <property type="evidence" value="ECO:0007669"/>
    <property type="project" value="UniProtKB-KW"/>
</dbReference>
<dbReference type="InterPro" id="IPR027417">
    <property type="entry name" value="P-loop_NTPase"/>
</dbReference>
<dbReference type="GO" id="GO:0003677">
    <property type="term" value="F:DNA binding"/>
    <property type="evidence" value="ECO:0007669"/>
    <property type="project" value="TreeGrafter"/>
</dbReference>
<dbReference type="CDD" id="cd00009">
    <property type="entry name" value="AAA"/>
    <property type="match status" value="1"/>
</dbReference>
<dbReference type="GO" id="GO:0005524">
    <property type="term" value="F:ATP binding"/>
    <property type="evidence" value="ECO:0007669"/>
    <property type="project" value="InterPro"/>
</dbReference>
<dbReference type="InterPro" id="IPR003593">
    <property type="entry name" value="AAA+_ATPase"/>
</dbReference>
<sequence length="286" mass="32428">MYAETYRPSSLDDVVGHTDAKEHLKEYLTSTQFTNAVMLTGSPGIGKTSLALAAAKTFGFEPLEINASRSIRSYEDVEKIKDACQSAVSIHAFLRGDRHKKTCIILDEIDGSDPHAQTKVVQWIRDSNRRVPIVCTGNDLPTIFKRNSSCIQIIRCFPPKIADIQTLFETNITDMIRECNFDIRKIIHRIQYGDSYIIPKYQVPTTGLPIENAFILRQKMFDLPDVLHEYRVGILDNVPTSKTSSRCTRDDIRDHTAESDTHRTKLVLGKSRNLKKKVQRKSEGTT</sequence>
<keyword evidence="1" id="KW-0235">DNA replication</keyword>
<dbReference type="GO" id="GO:0016887">
    <property type="term" value="F:ATP hydrolysis activity"/>
    <property type="evidence" value="ECO:0007669"/>
    <property type="project" value="InterPro"/>
</dbReference>
<evidence type="ECO:0000256" key="1">
    <source>
        <dbReference type="ARBA" id="ARBA00022705"/>
    </source>
</evidence>
<dbReference type="Gene3D" id="3.40.50.300">
    <property type="entry name" value="P-loop containing nucleotide triphosphate hydrolases"/>
    <property type="match status" value="1"/>
</dbReference>
<dbReference type="Pfam" id="PF00004">
    <property type="entry name" value="AAA"/>
    <property type="match status" value="1"/>
</dbReference>
<dbReference type="PANTHER" id="PTHR23389">
    <property type="entry name" value="CHROMOSOME TRANSMISSION FIDELITY FACTOR 18"/>
    <property type="match status" value="1"/>
</dbReference>
<feature type="domain" description="AAA+ ATPase" evidence="2">
    <location>
        <begin position="33"/>
        <end position="159"/>
    </location>
</feature>
<accession>A0A6C0JWN3</accession>
<evidence type="ECO:0000313" key="3">
    <source>
        <dbReference type="EMBL" id="QHU09793.1"/>
    </source>
</evidence>
<reference evidence="3" key="1">
    <citation type="journal article" date="2020" name="Nature">
        <title>Giant virus diversity and host interactions through global metagenomics.</title>
        <authorList>
            <person name="Schulz F."/>
            <person name="Roux S."/>
            <person name="Paez-Espino D."/>
            <person name="Jungbluth S."/>
            <person name="Walsh D.A."/>
            <person name="Denef V.J."/>
            <person name="McMahon K.D."/>
            <person name="Konstantinidis K.T."/>
            <person name="Eloe-Fadrosh E.A."/>
            <person name="Kyrpides N.C."/>
            <person name="Woyke T."/>
        </authorList>
    </citation>
    <scope>NUCLEOTIDE SEQUENCE</scope>
    <source>
        <strain evidence="3">GVMAG-S-1101164-164</strain>
    </source>
</reference>
<dbReference type="PANTHER" id="PTHR23389:SF6">
    <property type="entry name" value="REPLICATION FACTOR C SUBUNIT 1"/>
    <property type="match status" value="1"/>
</dbReference>
<dbReference type="GO" id="GO:0005634">
    <property type="term" value="C:nucleus"/>
    <property type="evidence" value="ECO:0007669"/>
    <property type="project" value="TreeGrafter"/>
</dbReference>
<dbReference type="SUPFAM" id="SSF52540">
    <property type="entry name" value="P-loop containing nucleoside triphosphate hydrolases"/>
    <property type="match status" value="1"/>
</dbReference>